<dbReference type="InterPro" id="IPR005304">
    <property type="entry name" value="Rbsml_bgen_MeTrfase_EMG1/NEP1"/>
</dbReference>
<dbReference type="InterPro" id="IPR029026">
    <property type="entry name" value="tRNA_m1G_MTases_N"/>
</dbReference>
<evidence type="ECO:0000256" key="11">
    <source>
        <dbReference type="ARBA" id="ARBA00050871"/>
    </source>
</evidence>
<dbReference type="AlphaFoldDB" id="A0A2P2HXM4"/>
<dbReference type="Gene3D" id="3.40.1280.10">
    <property type="match status" value="1"/>
</dbReference>
<dbReference type="GO" id="GO:0070475">
    <property type="term" value="P:rRNA base methylation"/>
    <property type="evidence" value="ECO:0007669"/>
    <property type="project" value="InterPro"/>
</dbReference>
<protein>
    <recommendedName>
        <fullName evidence="13">18S rRNA (pseudouridine-N1)-methyltransferase</fullName>
    </recommendedName>
</protein>
<dbReference type="SUPFAM" id="SSF75217">
    <property type="entry name" value="alpha/beta knot"/>
    <property type="match status" value="1"/>
</dbReference>
<evidence type="ECO:0000256" key="10">
    <source>
        <dbReference type="ARBA" id="ARBA00023242"/>
    </source>
</evidence>
<comment type="catalytic activity">
    <reaction evidence="11">
        <text>a pseudouridine in rRNA + S-adenosyl-L-methionine = an N(1)-methylpseudouridine in rRNA + S-adenosyl-L-homocysteine + H(+)</text>
        <dbReference type="Rhea" id="RHEA:46696"/>
        <dbReference type="Rhea" id="RHEA-COMP:11634"/>
        <dbReference type="Rhea" id="RHEA-COMP:13933"/>
        <dbReference type="ChEBI" id="CHEBI:15378"/>
        <dbReference type="ChEBI" id="CHEBI:57856"/>
        <dbReference type="ChEBI" id="CHEBI:59789"/>
        <dbReference type="ChEBI" id="CHEBI:65314"/>
        <dbReference type="ChEBI" id="CHEBI:74890"/>
    </reaction>
</comment>
<evidence type="ECO:0000256" key="1">
    <source>
        <dbReference type="ARBA" id="ARBA00004604"/>
    </source>
</evidence>
<keyword evidence="7" id="KW-0949">S-adenosyl-L-methionine</keyword>
<evidence type="ECO:0000256" key="9">
    <source>
        <dbReference type="ARBA" id="ARBA00022884"/>
    </source>
</evidence>
<reference evidence="14" key="1">
    <citation type="journal article" date="2018" name="Biosci. Biotechnol. Biochem.">
        <title>Polysaccharide hydrolase of the hadal zone amphipods Hirondellea gigas.</title>
        <authorList>
            <person name="Kobayashi H."/>
            <person name="Nagahama T."/>
            <person name="Arai W."/>
            <person name="Sasagawa Y."/>
            <person name="Umeda M."/>
            <person name="Hayashi T."/>
            <person name="Nikaido I."/>
            <person name="Watanabe H."/>
            <person name="Oguri K."/>
            <person name="Kitazato H."/>
            <person name="Fujioka K."/>
            <person name="Kido Y."/>
            <person name="Takami H."/>
        </authorList>
    </citation>
    <scope>NUCLEOTIDE SEQUENCE</scope>
    <source>
        <tissue evidence="14">Whole body</tissue>
    </source>
</reference>
<keyword evidence="6 14" id="KW-0808">Transferase</keyword>
<evidence type="ECO:0000256" key="7">
    <source>
        <dbReference type="ARBA" id="ARBA00022691"/>
    </source>
</evidence>
<evidence type="ECO:0000256" key="6">
    <source>
        <dbReference type="ARBA" id="ARBA00022679"/>
    </source>
</evidence>
<dbReference type="GO" id="GO:0019843">
    <property type="term" value="F:rRNA binding"/>
    <property type="evidence" value="ECO:0007669"/>
    <property type="project" value="UniProtKB-KW"/>
</dbReference>
<keyword evidence="10" id="KW-0539">Nucleus</keyword>
<keyword evidence="4" id="KW-0698">rRNA processing</keyword>
<evidence type="ECO:0000256" key="8">
    <source>
        <dbReference type="ARBA" id="ARBA00022730"/>
    </source>
</evidence>
<keyword evidence="5 14" id="KW-0489">Methyltransferase</keyword>
<keyword evidence="3" id="KW-0690">Ribosome biogenesis</keyword>
<dbReference type="Pfam" id="PF03587">
    <property type="entry name" value="EMG1"/>
    <property type="match status" value="1"/>
</dbReference>
<keyword evidence="8" id="KW-0699">rRNA-binding</keyword>
<comment type="function">
    <text evidence="12">S-adenosyl-L-methionine-dependent pseudouridine N(1)-methyltransferase that methylates a pseudouridine in 18S rRNA. Involved the biosynthesis of the hypermodified N1-methyl-N3-(3-amino-3-carboxypropyl) pseudouridine (m1acp3-Psi) conserved in eukaryotic 18S rRNA. Also has an essential role in 40S ribosomal subunit biogenesis independent on its methyltransferase activity, facilitating the incorporation of ribosomal protein S19 during the formation of pre-ribosomes.</text>
</comment>
<evidence type="ECO:0000313" key="14">
    <source>
        <dbReference type="EMBL" id="LAB66512.1"/>
    </source>
</evidence>
<evidence type="ECO:0000256" key="4">
    <source>
        <dbReference type="ARBA" id="ARBA00022552"/>
    </source>
</evidence>
<sequence>MGKRKLDMTEEERQESDLYLKKPAPHTVVKHQIDQQKKLIVVLERANIEIVKAGKNYELLNCDHHMGLIRKYKKDLKDCRPDILHQCLLMLQDSPLNQAGMLQVYIHTEKNVLIDIDPQCRIPRTFKRFAGLMVQLLQRLCVRSSESNKKLMKVIKNPVSDHLPVGCRKIGTSYDCGNCVQPSELVPKDDKPIVIVVGAMAHGKAEMDFIEETYAISQYHLSGALACAKICTAFEQSWGIL</sequence>
<evidence type="ECO:0000256" key="2">
    <source>
        <dbReference type="ARBA" id="ARBA00008115"/>
    </source>
</evidence>
<organism evidence="14">
    <name type="scientific">Hirondellea gigas</name>
    <dbReference type="NCBI Taxonomy" id="1518452"/>
    <lineage>
        <taxon>Eukaryota</taxon>
        <taxon>Metazoa</taxon>
        <taxon>Ecdysozoa</taxon>
        <taxon>Arthropoda</taxon>
        <taxon>Crustacea</taxon>
        <taxon>Multicrustacea</taxon>
        <taxon>Malacostraca</taxon>
        <taxon>Eumalacostraca</taxon>
        <taxon>Peracarida</taxon>
        <taxon>Amphipoda</taxon>
        <taxon>Amphilochidea</taxon>
        <taxon>Lysianassida</taxon>
        <taxon>Lysianassidira</taxon>
        <taxon>Lysianassoidea</taxon>
        <taxon>Lysianassidae</taxon>
        <taxon>Hirondellea</taxon>
    </lineage>
</organism>
<proteinExistence type="evidence at transcript level"/>
<accession>A0A2P2HXM4</accession>
<comment type="similarity">
    <text evidence="2">Belongs to the class IV-like SAM-binding methyltransferase superfamily. RNA methyltransferase NEP1 family.</text>
</comment>
<dbReference type="FunFam" id="3.40.1280.10:FF:000003">
    <property type="entry name" value="Ribosomal RNA small subunit methyltransferase"/>
    <property type="match status" value="1"/>
</dbReference>
<comment type="subcellular location">
    <subcellularLocation>
        <location evidence="1">Nucleus</location>
        <location evidence="1">Nucleolus</location>
    </subcellularLocation>
</comment>
<dbReference type="GO" id="GO:0070037">
    <property type="term" value="F:rRNA (pseudouridine) methyltransferase activity"/>
    <property type="evidence" value="ECO:0007669"/>
    <property type="project" value="InterPro"/>
</dbReference>
<evidence type="ECO:0000256" key="12">
    <source>
        <dbReference type="ARBA" id="ARBA00053784"/>
    </source>
</evidence>
<keyword evidence="9" id="KW-0694">RNA-binding</keyword>
<dbReference type="PANTHER" id="PTHR12636">
    <property type="entry name" value="NEP1/MRA1"/>
    <property type="match status" value="1"/>
</dbReference>
<dbReference type="GO" id="GO:0032040">
    <property type="term" value="C:small-subunit processome"/>
    <property type="evidence" value="ECO:0007669"/>
    <property type="project" value="TreeGrafter"/>
</dbReference>
<dbReference type="EMBL" id="IACF01000757">
    <property type="protein sequence ID" value="LAB66512.1"/>
    <property type="molecule type" value="mRNA"/>
</dbReference>
<evidence type="ECO:0000256" key="13">
    <source>
        <dbReference type="ARBA" id="ARBA00081469"/>
    </source>
</evidence>
<evidence type="ECO:0000256" key="3">
    <source>
        <dbReference type="ARBA" id="ARBA00022517"/>
    </source>
</evidence>
<dbReference type="PANTHER" id="PTHR12636:SF5">
    <property type="entry name" value="RIBOSOMAL RNA SMALL SUBUNIT METHYLTRANSFERASE NEP1"/>
    <property type="match status" value="1"/>
</dbReference>
<name>A0A2P2HXM4_9CRUS</name>
<dbReference type="InterPro" id="IPR029028">
    <property type="entry name" value="Alpha/beta_knot_MTases"/>
</dbReference>
<dbReference type="CDD" id="cd18088">
    <property type="entry name" value="Nep1-like"/>
    <property type="match status" value="1"/>
</dbReference>
<evidence type="ECO:0000256" key="5">
    <source>
        <dbReference type="ARBA" id="ARBA00022603"/>
    </source>
</evidence>